<dbReference type="Pfam" id="PF03466">
    <property type="entry name" value="LysR_substrate"/>
    <property type="match status" value="1"/>
</dbReference>
<evidence type="ECO:0000256" key="2">
    <source>
        <dbReference type="ARBA" id="ARBA00023015"/>
    </source>
</evidence>
<evidence type="ECO:0000313" key="7">
    <source>
        <dbReference type="Proteomes" id="UP000198706"/>
    </source>
</evidence>
<dbReference type="SUPFAM" id="SSF46785">
    <property type="entry name" value="Winged helix' DNA-binding domain"/>
    <property type="match status" value="1"/>
</dbReference>
<evidence type="ECO:0000256" key="3">
    <source>
        <dbReference type="ARBA" id="ARBA00023125"/>
    </source>
</evidence>
<dbReference type="GO" id="GO:0006351">
    <property type="term" value="P:DNA-templated transcription"/>
    <property type="evidence" value="ECO:0007669"/>
    <property type="project" value="TreeGrafter"/>
</dbReference>
<dbReference type="SUPFAM" id="SSF53850">
    <property type="entry name" value="Periplasmic binding protein-like II"/>
    <property type="match status" value="1"/>
</dbReference>
<dbReference type="AlphaFoldDB" id="A0A1G9PSX7"/>
<dbReference type="Pfam" id="PF00126">
    <property type="entry name" value="HTH_1"/>
    <property type="match status" value="1"/>
</dbReference>
<name>A0A1G9PSX7_9PSED</name>
<dbReference type="Gene3D" id="3.40.190.290">
    <property type="match status" value="1"/>
</dbReference>
<dbReference type="InterPro" id="IPR005119">
    <property type="entry name" value="LysR_subst-bd"/>
</dbReference>
<accession>A0A1G9PSX7</accession>
<dbReference type="PANTHER" id="PTHR30537">
    <property type="entry name" value="HTH-TYPE TRANSCRIPTIONAL REGULATOR"/>
    <property type="match status" value="1"/>
</dbReference>
<dbReference type="STRING" id="137658.SAMN05216186_1414"/>
<evidence type="ECO:0000313" key="6">
    <source>
        <dbReference type="EMBL" id="SDM01850.1"/>
    </source>
</evidence>
<dbReference type="RefSeq" id="WP_084339745.1">
    <property type="nucleotide sequence ID" value="NZ_FNFD01000041.1"/>
</dbReference>
<dbReference type="InterPro" id="IPR036388">
    <property type="entry name" value="WH-like_DNA-bd_sf"/>
</dbReference>
<dbReference type="GO" id="GO:0043565">
    <property type="term" value="F:sequence-specific DNA binding"/>
    <property type="evidence" value="ECO:0007669"/>
    <property type="project" value="TreeGrafter"/>
</dbReference>
<keyword evidence="4" id="KW-0804">Transcription</keyword>
<comment type="similarity">
    <text evidence="1">Belongs to the LysR transcriptional regulatory family.</text>
</comment>
<organism evidence="6 7">
    <name type="scientific">Pseudomonas indica</name>
    <dbReference type="NCBI Taxonomy" id="137658"/>
    <lineage>
        <taxon>Bacteria</taxon>
        <taxon>Pseudomonadati</taxon>
        <taxon>Pseudomonadota</taxon>
        <taxon>Gammaproteobacteria</taxon>
        <taxon>Pseudomonadales</taxon>
        <taxon>Pseudomonadaceae</taxon>
        <taxon>Pseudomonas</taxon>
    </lineage>
</organism>
<evidence type="ECO:0000256" key="1">
    <source>
        <dbReference type="ARBA" id="ARBA00009437"/>
    </source>
</evidence>
<dbReference type="EMBL" id="FNFD01000041">
    <property type="protein sequence ID" value="SDM01850.1"/>
    <property type="molecule type" value="Genomic_DNA"/>
</dbReference>
<dbReference type="InterPro" id="IPR000847">
    <property type="entry name" value="LysR_HTH_N"/>
</dbReference>
<proteinExistence type="inferred from homology"/>
<feature type="domain" description="HTH lysR-type" evidence="5">
    <location>
        <begin position="1"/>
        <end position="59"/>
    </location>
</feature>
<protein>
    <submittedName>
        <fullName evidence="6">DNA-binding transcriptional regulator, LysR family</fullName>
    </submittedName>
</protein>
<dbReference type="FunFam" id="1.10.10.10:FF:000001">
    <property type="entry name" value="LysR family transcriptional regulator"/>
    <property type="match status" value="1"/>
</dbReference>
<dbReference type="InterPro" id="IPR058163">
    <property type="entry name" value="LysR-type_TF_proteobact-type"/>
</dbReference>
<keyword evidence="2" id="KW-0805">Transcription regulation</keyword>
<dbReference type="Proteomes" id="UP000198706">
    <property type="component" value="Unassembled WGS sequence"/>
</dbReference>
<dbReference type="PROSITE" id="PS50931">
    <property type="entry name" value="HTH_LYSR"/>
    <property type="match status" value="1"/>
</dbReference>
<keyword evidence="7" id="KW-1185">Reference proteome</keyword>
<reference evidence="6 7" key="1">
    <citation type="submission" date="2016-10" db="EMBL/GenBank/DDBJ databases">
        <authorList>
            <person name="de Groot N.N."/>
        </authorList>
    </citation>
    <scope>NUCLEOTIDE SEQUENCE [LARGE SCALE GENOMIC DNA]</scope>
    <source>
        <strain evidence="6 7">JCM 21544</strain>
    </source>
</reference>
<evidence type="ECO:0000256" key="4">
    <source>
        <dbReference type="ARBA" id="ARBA00023163"/>
    </source>
</evidence>
<sequence length="311" mass="34360">MDIVQAMRVFVRVADAGSFTAAARALEFSTAQVSRLVSELESHLQARLLQRSTRRLALTEAGSRYLARARQILTDIDDANAEASGAHLMPKGRLRVHSITGLGIQLLAPLAARYGALYPDVHLDMTLSQRFPDLLEEGHDVVITLARDLPDSELIGQYLGNIHSVICAAPAYLEKHGIPQTPDDLAEHRCLLLVDPVFGDHWAFTVDGKEQPLRLGETFQVNVAEAMANAAEAGMGICLLPDFVAARAIQRGGLVRVLPHHSLHEKSVYAVYPSRRFLDAKVSTWIEFLKQELPKALERYRAMLDDPACWA</sequence>
<keyword evidence="3 6" id="KW-0238">DNA-binding</keyword>
<dbReference type="PANTHER" id="PTHR30537:SF5">
    <property type="entry name" value="HTH-TYPE TRANSCRIPTIONAL ACTIVATOR TTDR-RELATED"/>
    <property type="match status" value="1"/>
</dbReference>
<evidence type="ECO:0000259" key="5">
    <source>
        <dbReference type="PROSITE" id="PS50931"/>
    </source>
</evidence>
<dbReference type="CDD" id="cd08422">
    <property type="entry name" value="PBP2_CrgA_like"/>
    <property type="match status" value="1"/>
</dbReference>
<gene>
    <name evidence="6" type="ORF">SAMN05216186_1414</name>
</gene>
<dbReference type="Gene3D" id="1.10.10.10">
    <property type="entry name" value="Winged helix-like DNA-binding domain superfamily/Winged helix DNA-binding domain"/>
    <property type="match status" value="1"/>
</dbReference>
<dbReference type="GO" id="GO:0003700">
    <property type="term" value="F:DNA-binding transcription factor activity"/>
    <property type="evidence" value="ECO:0007669"/>
    <property type="project" value="InterPro"/>
</dbReference>
<dbReference type="InterPro" id="IPR036390">
    <property type="entry name" value="WH_DNA-bd_sf"/>
</dbReference>